<evidence type="ECO:0000256" key="1">
    <source>
        <dbReference type="SAM" id="SignalP"/>
    </source>
</evidence>
<dbReference type="PANTHER" id="PTHR37691:SF1">
    <property type="entry name" value="BLR3518 PROTEIN"/>
    <property type="match status" value="1"/>
</dbReference>
<dbReference type="RefSeq" id="WP_133327684.1">
    <property type="nucleotide sequence ID" value="NZ_SMYL01000003.1"/>
</dbReference>
<feature type="chain" id="PRO_5020567181" evidence="1">
    <location>
        <begin position="32"/>
        <end position="156"/>
    </location>
</feature>
<dbReference type="InterPro" id="IPR027396">
    <property type="entry name" value="DsrEFH-like"/>
</dbReference>
<accession>A0A4V3AUV0</accession>
<reference evidence="2 3" key="1">
    <citation type="submission" date="2019-03" db="EMBL/GenBank/DDBJ databases">
        <title>Sapientia aquatica gen. nov., sp. nov., isolated from a crater lake.</title>
        <authorList>
            <person name="Felfoldi T."/>
            <person name="Szabo A."/>
            <person name="Toth E."/>
            <person name="Schumann P."/>
            <person name="Keki Z."/>
            <person name="Marialigeti K."/>
            <person name="Mathe I."/>
        </authorList>
    </citation>
    <scope>NUCLEOTIDE SEQUENCE [LARGE SCALE GENOMIC DNA]</scope>
    <source>
        <strain evidence="2 3">SA-152</strain>
    </source>
</reference>
<feature type="signal peptide" evidence="1">
    <location>
        <begin position="1"/>
        <end position="31"/>
    </location>
</feature>
<dbReference type="OrthoDB" id="5295901at2"/>
<organism evidence="2 3">
    <name type="scientific">Sapientia aquatica</name>
    <dbReference type="NCBI Taxonomy" id="1549640"/>
    <lineage>
        <taxon>Bacteria</taxon>
        <taxon>Pseudomonadati</taxon>
        <taxon>Pseudomonadota</taxon>
        <taxon>Betaproteobacteria</taxon>
        <taxon>Burkholderiales</taxon>
        <taxon>Oxalobacteraceae</taxon>
        <taxon>Sapientia</taxon>
    </lineage>
</organism>
<dbReference type="EMBL" id="SMYL01000003">
    <property type="protein sequence ID" value="TDK66620.1"/>
    <property type="molecule type" value="Genomic_DNA"/>
</dbReference>
<dbReference type="Gene3D" id="3.40.1260.10">
    <property type="entry name" value="DsrEFH-like"/>
    <property type="match status" value="1"/>
</dbReference>
<dbReference type="PANTHER" id="PTHR37691">
    <property type="entry name" value="BLR3518 PROTEIN"/>
    <property type="match status" value="1"/>
</dbReference>
<keyword evidence="1" id="KW-0732">Signal</keyword>
<gene>
    <name evidence="2" type="ORF">E2I14_09175</name>
</gene>
<dbReference type="InterPro" id="IPR006311">
    <property type="entry name" value="TAT_signal"/>
</dbReference>
<evidence type="ECO:0000313" key="2">
    <source>
        <dbReference type="EMBL" id="TDK66620.1"/>
    </source>
</evidence>
<evidence type="ECO:0000313" key="3">
    <source>
        <dbReference type="Proteomes" id="UP000294829"/>
    </source>
</evidence>
<proteinExistence type="predicted"/>
<dbReference type="SUPFAM" id="SSF75169">
    <property type="entry name" value="DsrEFH-like"/>
    <property type="match status" value="1"/>
</dbReference>
<name>A0A4V3AUV0_9BURK</name>
<comment type="caution">
    <text evidence="2">The sequence shown here is derived from an EMBL/GenBank/DDBJ whole genome shotgun (WGS) entry which is preliminary data.</text>
</comment>
<sequence length="156" mass="16734">MSHLFSSRRKLLLNSLAVAALGALSSAASRAAQEINNSNPANKQYKAVFQVTDNDAQKWNLTLGNAHNLQNDLGAKNVTIEIVAFGPGIAMFKLGSECTDKIVDALNNGITISICENSMRGHQWKHEDMLAGISYVPAGVSAVVQREAAGYAYVRS</sequence>
<dbReference type="AlphaFoldDB" id="A0A4V3AUV0"/>
<dbReference type="PROSITE" id="PS51318">
    <property type="entry name" value="TAT"/>
    <property type="match status" value="1"/>
</dbReference>
<protein>
    <submittedName>
        <fullName evidence="2">Uncharacterized protein</fullName>
    </submittedName>
</protein>
<dbReference type="Proteomes" id="UP000294829">
    <property type="component" value="Unassembled WGS sequence"/>
</dbReference>
<keyword evidence="3" id="KW-1185">Reference proteome</keyword>